<name>A0ABR1FAT8_9ASCO</name>
<dbReference type="Pfam" id="PF12455">
    <property type="entry name" value="Dynactin"/>
    <property type="match status" value="1"/>
</dbReference>
<feature type="compositionally biased region" description="Polar residues" evidence="2">
    <location>
        <begin position="8"/>
        <end position="19"/>
    </location>
</feature>
<feature type="region of interest" description="Disordered" evidence="2">
    <location>
        <begin position="1"/>
        <end position="24"/>
    </location>
</feature>
<sequence length="1009" mass="115325">MTSKEEPQPTTTLDGSSVSVMPGGNAASMINSREMNDMQAKIRILERQRLDDRNRLLEFDRMKQDREKLERVIARLEGKIKPMFDSQQELRDQVRTLEEQKRKLEEMLKEREEMVELLTLDREVAEQDGENLREELEDIKARLEEATLELEIMKEENEVLRVEMVKETKTDGNVDVAAVRKLEEQNSRLKEALIRLRDQNAIETQNYRTELKRLQRDSEILMTLKEKYETVVQQFQRAEEIADNLRQQLDVASGADRMLDELTVKNLDLSEQVEKMRISIQDLETLRDINEEIEANHLETERQLQEEIGYRDFLLREQAERLIQIEDSNADYEYTVKRFRELVTALQSDLERLREEKTMEEAEAAQISRRTREMFDLNRKLQESARYGQVRTVDLELRRLEAQEAVEHLSIIRLYLPDSVVTVAESVKTLLCLKRIAFKAGLICSMIRDASIATNNLAVEPTLGTELCDKMARISMHARCLSATMSICSVAEFETFGAAVNSEISGTEAVLDGCIASIKENSSFSETGKLTVQLDEALAVLSELYATKGVGTELVKMGDLKRVTATELALLTRSNIDSMIAMMQNLLVRVSGELPPLESSMNGQVSYEAELAASFRNTTEMMIGQGKSMKVLAAKATTIIDEGDEESKCPTDDLVNSVKDVEEVTRRVTVFVRNVSFSIMHKLDAASGDDQEVRYDDIQKIMMDEADDEWQDSSSSNAGYFAGCRKQLEEAVSKLREVVARLPGSQGMEHYTKVVPPWVSKVESLKEDEASNKDVHARFVQLEEAMKEMIARMRTNERELEESSMKNKFLESRLQKNKERLERLSTIETELAEHLKIEESLKESVANLNSEVKRLTDETSELRRAVEESAGAASELERLKGRAQVASSEEVEALYRQVSALQSTVRYLSTPREREVDEIVAFLKQPIINRARGAEAEEEKRRRKMRENEVSTTMDSLVRQSLTSEMVKIRRGATARDRRVQRNQDGSASARQATEYRQLAARMRALVQL</sequence>
<evidence type="ECO:0000256" key="1">
    <source>
        <dbReference type="SAM" id="Coils"/>
    </source>
</evidence>
<keyword evidence="1" id="KW-0175">Coiled coil</keyword>
<dbReference type="GeneID" id="90037632"/>
<feature type="coiled-coil region" evidence="1">
    <location>
        <begin position="35"/>
        <end position="303"/>
    </location>
</feature>
<evidence type="ECO:0000313" key="4">
    <source>
        <dbReference type="EMBL" id="KAK7206877.1"/>
    </source>
</evidence>
<evidence type="ECO:0000256" key="2">
    <source>
        <dbReference type="SAM" id="MobiDB-lite"/>
    </source>
</evidence>
<keyword evidence="5" id="KW-1185">Reference proteome</keyword>
<comment type="caution">
    <text evidence="4">The sequence shown here is derived from an EMBL/GenBank/DDBJ whole genome shotgun (WGS) entry which is preliminary data.</text>
</comment>
<dbReference type="EMBL" id="JBBJBU010000002">
    <property type="protein sequence ID" value="KAK7206877.1"/>
    <property type="molecule type" value="Genomic_DNA"/>
</dbReference>
<accession>A0ABR1FAT8</accession>
<dbReference type="RefSeq" id="XP_064769910.1">
    <property type="nucleotide sequence ID" value="XM_064912120.1"/>
</dbReference>
<dbReference type="Proteomes" id="UP001498771">
    <property type="component" value="Unassembled WGS sequence"/>
</dbReference>
<feature type="coiled-coil region" evidence="1">
    <location>
        <begin position="336"/>
        <end position="370"/>
    </location>
</feature>
<proteinExistence type="predicted"/>
<dbReference type="InterPro" id="IPR022157">
    <property type="entry name" value="Dynactin"/>
</dbReference>
<feature type="region of interest" description="Disordered" evidence="2">
    <location>
        <begin position="934"/>
        <end position="954"/>
    </location>
</feature>
<feature type="region of interest" description="Disordered" evidence="2">
    <location>
        <begin position="971"/>
        <end position="993"/>
    </location>
</feature>
<feature type="compositionally biased region" description="Polar residues" evidence="2">
    <location>
        <begin position="983"/>
        <end position="992"/>
    </location>
</feature>
<evidence type="ECO:0000313" key="5">
    <source>
        <dbReference type="Proteomes" id="UP001498771"/>
    </source>
</evidence>
<gene>
    <name evidence="4" type="ORF">BZA70DRAFT_275252</name>
</gene>
<protein>
    <submittedName>
        <fullName evidence="4">Dynein associated protein-domain-containing protein</fullName>
    </submittedName>
</protein>
<feature type="coiled-coil region" evidence="1">
    <location>
        <begin position="779"/>
        <end position="882"/>
    </location>
</feature>
<feature type="domain" description="Dynein associated protein" evidence="3">
    <location>
        <begin position="346"/>
        <end position="637"/>
    </location>
</feature>
<evidence type="ECO:0000259" key="3">
    <source>
        <dbReference type="Pfam" id="PF12455"/>
    </source>
</evidence>
<reference evidence="4 5" key="1">
    <citation type="submission" date="2024-03" db="EMBL/GenBank/DDBJ databases">
        <title>Genome-scale model development and genomic sequencing of the oleaginous clade Lipomyces.</title>
        <authorList>
            <consortium name="Lawrence Berkeley National Laboratory"/>
            <person name="Czajka J.J."/>
            <person name="Han Y."/>
            <person name="Kim J."/>
            <person name="Mondo S.J."/>
            <person name="Hofstad B.A."/>
            <person name="Robles A."/>
            <person name="Haridas S."/>
            <person name="Riley R."/>
            <person name="LaButti K."/>
            <person name="Pangilinan J."/>
            <person name="Andreopoulos W."/>
            <person name="Lipzen A."/>
            <person name="Yan J."/>
            <person name="Wang M."/>
            <person name="Ng V."/>
            <person name="Grigoriev I.V."/>
            <person name="Spatafora J.W."/>
            <person name="Magnuson J.K."/>
            <person name="Baker S.E."/>
            <person name="Pomraning K.R."/>
        </authorList>
    </citation>
    <scope>NUCLEOTIDE SEQUENCE [LARGE SCALE GENOMIC DNA]</scope>
    <source>
        <strain evidence="4 5">Phaff 52-87</strain>
    </source>
</reference>
<organism evidence="4 5">
    <name type="scientific">Myxozyma melibiosi</name>
    <dbReference type="NCBI Taxonomy" id="54550"/>
    <lineage>
        <taxon>Eukaryota</taxon>
        <taxon>Fungi</taxon>
        <taxon>Dikarya</taxon>
        <taxon>Ascomycota</taxon>
        <taxon>Saccharomycotina</taxon>
        <taxon>Lipomycetes</taxon>
        <taxon>Lipomycetales</taxon>
        <taxon>Lipomycetaceae</taxon>
        <taxon>Myxozyma</taxon>
    </lineage>
</organism>